<dbReference type="AlphaFoldDB" id="A0AAT9H7A3"/>
<reference evidence="1" key="1">
    <citation type="submission" date="2024-05" db="EMBL/GenBank/DDBJ databases">
        <title>Whole-Genome Sequence of CFS9, a Potential Fish Probiotic Isolated from the Body Surface of Silurus asotus.</title>
        <authorList>
            <person name="Kojima M."/>
            <person name="Tobioka K."/>
            <person name="Yokota K."/>
            <person name="Nakatani H."/>
            <person name="Hori K."/>
            <person name="Tamaru Y."/>
            <person name="Okazaki F."/>
        </authorList>
    </citation>
    <scope>NUCLEOTIDE SEQUENCE</scope>
    <source>
        <strain evidence="1">CFS9</strain>
    </source>
</reference>
<protein>
    <submittedName>
        <fullName evidence="1">Uncharacterized protein</fullName>
    </submittedName>
</protein>
<name>A0AAT9H7A3_9FLAO</name>
<proteinExistence type="predicted"/>
<dbReference type="EMBL" id="AP031573">
    <property type="protein sequence ID" value="BFM45262.1"/>
    <property type="molecule type" value="Genomic_DNA"/>
</dbReference>
<organism evidence="1">
    <name type="scientific">Flavobacterium sp. CFS9</name>
    <dbReference type="NCBI Taxonomy" id="3143118"/>
    <lineage>
        <taxon>Bacteria</taxon>
        <taxon>Pseudomonadati</taxon>
        <taxon>Bacteroidota</taxon>
        <taxon>Flavobacteriia</taxon>
        <taxon>Flavobacteriales</taxon>
        <taxon>Flavobacteriaceae</taxon>
        <taxon>Flavobacterium</taxon>
    </lineage>
</organism>
<gene>
    <name evidence="1" type="ORF">CFS9_39030</name>
</gene>
<sequence>MQNKSLREILHDQYQNEPIIRLFVELIGSALGFPISSVVFDTLIGIKAKETAANRMRSFYDELNNGDIQLDETLLENDDFLHSYFSVVNYVIRSKSNEKASKFAKIIKSLYKQDINVQQFEDYSSIFDELTEREFIILCIKRDFENTINPIEIISEDKKMKNPFQITTSYWNDFFKEVDKVLNISPKELEALLIRAQRTGCYVLHTGYWDMSNVGCGDTSVIFHKIYDIIKNE</sequence>
<evidence type="ECO:0000313" key="1">
    <source>
        <dbReference type="EMBL" id="BFM45262.1"/>
    </source>
</evidence>
<dbReference type="RefSeq" id="WP_369616262.1">
    <property type="nucleotide sequence ID" value="NZ_AP031573.1"/>
</dbReference>
<accession>A0AAT9H7A3</accession>